<comment type="caution">
    <text evidence="1">The sequence shown here is derived from an EMBL/GenBank/DDBJ whole genome shotgun (WGS) entry which is preliminary data.</text>
</comment>
<sequence>MSSCAKVQPNAHPEAELLQGEYSAIPHPPPEDQHEKAHMKPIPDTGWRGNPAVPSNHGGDEEADFLNKPPYTWQSTGDLFKVKYISKCWCGNLVFEFHGDPVDAKHCHCRQCQHLHGAPFQWAVIFPKTSVRLTKNVNNTLHFYSTETRSSKHYVPCKVSCDNCRSPIFDEGRNTVLAYPGSFKFEDGKVPKDFHPTAHIFYNFRVMDVPDGVPKWSGHKGHSELMQEMTLDEG</sequence>
<name>A0ACC1T783_9APHY</name>
<gene>
    <name evidence="1" type="ORF">NM688_g3051</name>
</gene>
<reference evidence="1" key="1">
    <citation type="submission" date="2022-07" db="EMBL/GenBank/DDBJ databases">
        <title>Genome Sequence of Phlebia brevispora.</title>
        <authorList>
            <person name="Buettner E."/>
        </authorList>
    </citation>
    <scope>NUCLEOTIDE SEQUENCE</scope>
    <source>
        <strain evidence="1">MPL23</strain>
    </source>
</reference>
<evidence type="ECO:0000313" key="2">
    <source>
        <dbReference type="Proteomes" id="UP001148662"/>
    </source>
</evidence>
<evidence type="ECO:0000313" key="1">
    <source>
        <dbReference type="EMBL" id="KAJ3554538.1"/>
    </source>
</evidence>
<proteinExistence type="predicted"/>
<dbReference type="EMBL" id="JANHOG010000420">
    <property type="protein sequence ID" value="KAJ3554538.1"/>
    <property type="molecule type" value="Genomic_DNA"/>
</dbReference>
<protein>
    <submittedName>
        <fullName evidence="1">Uncharacterized protein</fullName>
    </submittedName>
</protein>
<keyword evidence="2" id="KW-1185">Reference proteome</keyword>
<accession>A0ACC1T783</accession>
<dbReference type="Proteomes" id="UP001148662">
    <property type="component" value="Unassembled WGS sequence"/>
</dbReference>
<organism evidence="1 2">
    <name type="scientific">Phlebia brevispora</name>
    <dbReference type="NCBI Taxonomy" id="194682"/>
    <lineage>
        <taxon>Eukaryota</taxon>
        <taxon>Fungi</taxon>
        <taxon>Dikarya</taxon>
        <taxon>Basidiomycota</taxon>
        <taxon>Agaricomycotina</taxon>
        <taxon>Agaricomycetes</taxon>
        <taxon>Polyporales</taxon>
        <taxon>Meruliaceae</taxon>
        <taxon>Phlebia</taxon>
    </lineage>
</organism>